<comment type="similarity">
    <text evidence="2">Belongs to the metallo-dependent hydrolases superfamily. Adenosine and AMP deaminases family.</text>
</comment>
<dbReference type="InterPro" id="IPR001365">
    <property type="entry name" value="A_deaminase_dom"/>
</dbReference>
<evidence type="ECO:0000256" key="1">
    <source>
        <dbReference type="ARBA" id="ARBA00001947"/>
    </source>
</evidence>
<dbReference type="EMBL" id="JBHTOP010000007">
    <property type="protein sequence ID" value="MFD1671398.1"/>
    <property type="molecule type" value="Genomic_DNA"/>
</dbReference>
<comment type="cofactor">
    <cofactor evidence="1">
        <name>Zn(2+)</name>
        <dbReference type="ChEBI" id="CHEBI:29105"/>
    </cofactor>
</comment>
<keyword evidence="9" id="KW-1185">Reference proteome</keyword>
<dbReference type="InterPro" id="IPR006330">
    <property type="entry name" value="Ado/ade_deaminase"/>
</dbReference>
<keyword evidence="4" id="KW-0479">Metal-binding</keyword>
<organism evidence="8 9">
    <name type="scientific">Agrilactobacillus yilanensis</name>
    <dbReference type="NCBI Taxonomy" id="2485997"/>
    <lineage>
        <taxon>Bacteria</taxon>
        <taxon>Bacillati</taxon>
        <taxon>Bacillota</taxon>
        <taxon>Bacilli</taxon>
        <taxon>Lactobacillales</taxon>
        <taxon>Lactobacillaceae</taxon>
        <taxon>Agrilactobacillus</taxon>
    </lineage>
</organism>
<evidence type="ECO:0000256" key="3">
    <source>
        <dbReference type="ARBA" id="ARBA00012784"/>
    </source>
</evidence>
<evidence type="ECO:0000256" key="2">
    <source>
        <dbReference type="ARBA" id="ARBA00006676"/>
    </source>
</evidence>
<evidence type="ECO:0000313" key="8">
    <source>
        <dbReference type="EMBL" id="MFD1671398.1"/>
    </source>
</evidence>
<proteinExistence type="inferred from homology"/>
<dbReference type="Pfam" id="PF00962">
    <property type="entry name" value="A_deaminase"/>
    <property type="match status" value="1"/>
</dbReference>
<comment type="caution">
    <text evidence="8">The sequence shown here is derived from an EMBL/GenBank/DDBJ whole genome shotgun (WGS) entry which is preliminary data.</text>
</comment>
<gene>
    <name evidence="8" type="primary">add</name>
    <name evidence="8" type="ORF">ACFQ5M_04745</name>
</gene>
<dbReference type="PANTHER" id="PTHR11409:SF43">
    <property type="entry name" value="ADENOSINE DEAMINASE"/>
    <property type="match status" value="1"/>
</dbReference>
<dbReference type="SUPFAM" id="SSF51556">
    <property type="entry name" value="Metallo-dependent hydrolases"/>
    <property type="match status" value="1"/>
</dbReference>
<sequence>MDLDQLKALPKVELHCHLDGSLSLPTIRRLAKLANIAVPEDEAQLRQLTQVTGPVPDLMTYLTKFDFVAPLLQTEAALEIAAYDVLQQAALENVRYMEIRFAPAFSVQQGLSYQAAIQAVLVGMAKAKQAFNIEASLLVCGMRQQSNAQNIAVFKAASLFKNQGLGGVDFAGNEADFPPAVLQPAADFAQQQHLNLTFHAGECHCAHNIYEAIHLGARRIGHGTALADQPDLAQLIKTTNTCLELCLTSNLQTKAIQTIEAYPYPLIVAQDLAACINTDNRTVSNTTLTKEYALFQKYFHTDLATFLNFNLAGIEAAFCTPQLKTALRREFKGIYAKFS</sequence>
<dbReference type="InterPro" id="IPR032466">
    <property type="entry name" value="Metal_Hydrolase"/>
</dbReference>
<dbReference type="PANTHER" id="PTHR11409">
    <property type="entry name" value="ADENOSINE DEAMINASE"/>
    <property type="match status" value="1"/>
</dbReference>
<evidence type="ECO:0000313" key="9">
    <source>
        <dbReference type="Proteomes" id="UP001597267"/>
    </source>
</evidence>
<name>A0ABW4J637_9LACO</name>
<dbReference type="Gene3D" id="3.20.20.140">
    <property type="entry name" value="Metal-dependent hydrolases"/>
    <property type="match status" value="1"/>
</dbReference>
<evidence type="ECO:0000259" key="7">
    <source>
        <dbReference type="Pfam" id="PF00962"/>
    </source>
</evidence>
<accession>A0ABW4J637</accession>
<dbReference type="NCBIfam" id="TIGR01430">
    <property type="entry name" value="aden_deam"/>
    <property type="match status" value="1"/>
</dbReference>
<feature type="domain" description="Adenosine deaminase" evidence="7">
    <location>
        <begin position="10"/>
        <end position="330"/>
    </location>
</feature>
<dbReference type="GO" id="GO:0016787">
    <property type="term" value="F:hydrolase activity"/>
    <property type="evidence" value="ECO:0007669"/>
    <property type="project" value="UniProtKB-KW"/>
</dbReference>
<dbReference type="EC" id="3.5.4.4" evidence="3"/>
<evidence type="ECO:0000256" key="5">
    <source>
        <dbReference type="ARBA" id="ARBA00022801"/>
    </source>
</evidence>
<dbReference type="RefSeq" id="WP_125715408.1">
    <property type="nucleotide sequence ID" value="NZ_JBHTOP010000007.1"/>
</dbReference>
<reference evidence="9" key="1">
    <citation type="journal article" date="2019" name="Int. J. Syst. Evol. Microbiol.">
        <title>The Global Catalogue of Microorganisms (GCM) 10K type strain sequencing project: providing services to taxonomists for standard genome sequencing and annotation.</title>
        <authorList>
            <consortium name="The Broad Institute Genomics Platform"/>
            <consortium name="The Broad Institute Genome Sequencing Center for Infectious Disease"/>
            <person name="Wu L."/>
            <person name="Ma J."/>
        </authorList>
    </citation>
    <scope>NUCLEOTIDE SEQUENCE [LARGE SCALE GENOMIC DNA]</scope>
    <source>
        <strain evidence="9">CCM 8896</strain>
    </source>
</reference>
<evidence type="ECO:0000256" key="4">
    <source>
        <dbReference type="ARBA" id="ARBA00022723"/>
    </source>
</evidence>
<evidence type="ECO:0000256" key="6">
    <source>
        <dbReference type="ARBA" id="ARBA00022833"/>
    </source>
</evidence>
<protein>
    <recommendedName>
        <fullName evidence="3">adenosine deaminase</fullName>
        <ecNumber evidence="3">3.5.4.4</ecNumber>
    </recommendedName>
</protein>
<keyword evidence="6" id="KW-0862">Zinc</keyword>
<keyword evidence="5 8" id="KW-0378">Hydrolase</keyword>
<dbReference type="Proteomes" id="UP001597267">
    <property type="component" value="Unassembled WGS sequence"/>
</dbReference>